<reference evidence="2 3" key="2">
    <citation type="journal article" date="2012" name="Stand. Genomic Sci.">
        <title>Complete Genome Sequence of Clostridium clariflavum DSM 19732.</title>
        <authorList>
            <person name="Izquierdo J.A."/>
            <person name="Goodwin L."/>
            <person name="Davenport K.W."/>
            <person name="Teshima H."/>
            <person name="Bruce D."/>
            <person name="Detter C."/>
            <person name="Tapia R."/>
            <person name="Han S."/>
            <person name="Land M."/>
            <person name="Hauser L."/>
            <person name="Jeffries C.D."/>
            <person name="Han J."/>
            <person name="Pitluck S."/>
            <person name="Nolan M."/>
            <person name="Chen A."/>
            <person name="Huntemann M."/>
            <person name="Mavromatis K."/>
            <person name="Mikhailova N."/>
            <person name="Liolios K."/>
            <person name="Woyke T."/>
            <person name="Lynd L.R."/>
        </authorList>
    </citation>
    <scope>NUCLEOTIDE SEQUENCE [LARGE SCALE GENOMIC DNA]</scope>
    <source>
        <strain evidence="3">DSM 19732 / NBRC 101661 / EBR45</strain>
    </source>
</reference>
<dbReference type="InterPro" id="IPR035681">
    <property type="entry name" value="ComA-like_MBL"/>
</dbReference>
<dbReference type="Gene3D" id="3.60.15.10">
    <property type="entry name" value="Ribonuclease Z/Hydroxyacylglutathione hydrolase-like"/>
    <property type="match status" value="1"/>
</dbReference>
<feature type="domain" description="Metallo-beta-lactamase" evidence="1">
    <location>
        <begin position="49"/>
        <end position="242"/>
    </location>
</feature>
<dbReference type="eggNOG" id="COG2333">
    <property type="taxonomic scope" value="Bacteria"/>
</dbReference>
<dbReference type="PANTHER" id="PTHR30619:SF7">
    <property type="entry name" value="BETA-LACTAMASE DOMAIN PROTEIN"/>
    <property type="match status" value="1"/>
</dbReference>
<protein>
    <submittedName>
        <fullName evidence="2">Putative hydrolase (Metallo-beta-lactamase superfamily)</fullName>
    </submittedName>
</protein>
<dbReference type="KEGG" id="ccl:Clocl_1866"/>
<dbReference type="CDD" id="cd07731">
    <property type="entry name" value="ComA-like_MBL-fold"/>
    <property type="match status" value="1"/>
</dbReference>
<dbReference type="InterPro" id="IPR001279">
    <property type="entry name" value="Metallo-B-lactamas"/>
</dbReference>
<evidence type="ECO:0000259" key="1">
    <source>
        <dbReference type="SMART" id="SM00849"/>
    </source>
</evidence>
<dbReference type="STRING" id="720554.Clocl_1866"/>
<keyword evidence="3" id="KW-1185">Reference proteome</keyword>
<dbReference type="Proteomes" id="UP000005435">
    <property type="component" value="Chromosome"/>
</dbReference>
<dbReference type="GO" id="GO:0016787">
    <property type="term" value="F:hydrolase activity"/>
    <property type="evidence" value="ECO:0007669"/>
    <property type="project" value="UniProtKB-KW"/>
</dbReference>
<dbReference type="EMBL" id="CP003065">
    <property type="protein sequence ID" value="AEV68474.1"/>
    <property type="molecule type" value="Genomic_DNA"/>
</dbReference>
<dbReference type="RefSeq" id="WP_014255059.1">
    <property type="nucleotide sequence ID" value="NC_016627.1"/>
</dbReference>
<evidence type="ECO:0000313" key="2">
    <source>
        <dbReference type="EMBL" id="AEV68474.1"/>
    </source>
</evidence>
<dbReference type="InterPro" id="IPR052159">
    <property type="entry name" value="Competence_DNA_uptake"/>
</dbReference>
<dbReference type="PROSITE" id="PS51257">
    <property type="entry name" value="PROKAR_LIPOPROTEIN"/>
    <property type="match status" value="1"/>
</dbReference>
<evidence type="ECO:0000313" key="3">
    <source>
        <dbReference type="Proteomes" id="UP000005435"/>
    </source>
</evidence>
<dbReference type="OrthoDB" id="9761531at2"/>
<organism evidence="2 3">
    <name type="scientific">Acetivibrio clariflavus (strain DSM 19732 / NBRC 101661 / EBR45)</name>
    <name type="common">Clostridium clariflavum</name>
    <dbReference type="NCBI Taxonomy" id="720554"/>
    <lineage>
        <taxon>Bacteria</taxon>
        <taxon>Bacillati</taxon>
        <taxon>Bacillota</taxon>
        <taxon>Clostridia</taxon>
        <taxon>Eubacteriales</taxon>
        <taxon>Oscillospiraceae</taxon>
        <taxon>Acetivibrio</taxon>
    </lineage>
</organism>
<dbReference type="SMART" id="SM00849">
    <property type="entry name" value="Lactamase_B"/>
    <property type="match status" value="1"/>
</dbReference>
<dbReference type="Pfam" id="PF00753">
    <property type="entry name" value="Lactamase_B"/>
    <property type="match status" value="1"/>
</dbReference>
<dbReference type="SUPFAM" id="SSF56281">
    <property type="entry name" value="Metallo-hydrolase/oxidoreductase"/>
    <property type="match status" value="1"/>
</dbReference>
<dbReference type="HOGENOM" id="CLU_010363_0_3_9"/>
<dbReference type="AlphaFoldDB" id="G8LUU4"/>
<accession>G8LUU4</accession>
<dbReference type="PANTHER" id="PTHR30619">
    <property type="entry name" value="DNA INTERNALIZATION/COMPETENCE PROTEIN COMEC/REC2"/>
    <property type="match status" value="1"/>
</dbReference>
<keyword evidence="2" id="KW-0378">Hydrolase</keyword>
<name>G8LUU4_ACECE</name>
<reference evidence="3" key="1">
    <citation type="submission" date="2011-12" db="EMBL/GenBank/DDBJ databases">
        <title>Complete sequence of Clostridium clariflavum DSM 19732.</title>
        <authorList>
            <consortium name="US DOE Joint Genome Institute"/>
            <person name="Lucas S."/>
            <person name="Han J."/>
            <person name="Lapidus A."/>
            <person name="Cheng J.-F."/>
            <person name="Goodwin L."/>
            <person name="Pitluck S."/>
            <person name="Peters L."/>
            <person name="Teshima H."/>
            <person name="Detter J.C."/>
            <person name="Han C."/>
            <person name="Tapia R."/>
            <person name="Land M."/>
            <person name="Hauser L."/>
            <person name="Kyrpides N."/>
            <person name="Ivanova N."/>
            <person name="Pagani I."/>
            <person name="Kitzmiller T."/>
            <person name="Lynd L."/>
            <person name="Izquierdo J."/>
            <person name="Woyke T."/>
        </authorList>
    </citation>
    <scope>NUCLEOTIDE SEQUENCE [LARGE SCALE GENOMIC DNA]</scope>
    <source>
        <strain evidence="3">DSM 19732 / NBRC 101661 / EBR45</strain>
    </source>
</reference>
<sequence precursor="true">MFSNNIKKHKKLILLLSIIFVFLVSCTTQKQIQESLPKKLEVHFIDIGQGDSILIEHDNKTMLIDTGPKESKTDLMDYLASQNIKKIDFLILTHHHKDHIGNAAAVIANYDIGILYMPNVTDNSSEFRNLKKAIDAKRLKITRPVAGSSFNFGDAQCFILAPNSDVYENENDYSIVLKMVYKNTSFLFTGDAQFYSEKEMMDKGYDLSADVLKIAQHGNDNTTSEEFLNRVNPKYAALSCALNDSNDHPSKKTMKLLKEKNIPVYRTDQCGTIVCTSDGQNITFDKEPGDYQHGKAKK</sequence>
<gene>
    <name evidence="2" type="ordered locus">Clocl_1866</name>
</gene>
<proteinExistence type="predicted"/>
<dbReference type="InterPro" id="IPR036866">
    <property type="entry name" value="RibonucZ/Hydroxyglut_hydro"/>
</dbReference>